<dbReference type="PIRSF" id="PIRSF006816">
    <property type="entry name" value="Cyc3_hyd_g"/>
    <property type="match status" value="1"/>
</dbReference>
<dbReference type="Proteomes" id="UP000199230">
    <property type="component" value="Unassembled WGS sequence"/>
</dbReference>
<evidence type="ECO:0000256" key="8">
    <source>
        <dbReference type="ARBA" id="ARBA00022982"/>
    </source>
</evidence>
<evidence type="ECO:0000256" key="7">
    <source>
        <dbReference type="ARBA" id="ARBA00022975"/>
    </source>
</evidence>
<dbReference type="GO" id="GO:0009055">
    <property type="term" value="F:electron transfer activity"/>
    <property type="evidence" value="ECO:0007669"/>
    <property type="project" value="UniProtKB-UniRule"/>
</dbReference>
<comment type="similarity">
    <text evidence="1 11">Belongs to the PyrK family.</text>
</comment>
<dbReference type="GO" id="GO:0044205">
    <property type="term" value="P:'de novo' UMP biosynthetic process"/>
    <property type="evidence" value="ECO:0007669"/>
    <property type="project" value="UniProtKB-UniRule"/>
</dbReference>
<dbReference type="GO" id="GO:0016491">
    <property type="term" value="F:oxidoreductase activity"/>
    <property type="evidence" value="ECO:0007669"/>
    <property type="project" value="InterPro"/>
</dbReference>
<dbReference type="InterPro" id="IPR017938">
    <property type="entry name" value="Riboflavin_synthase-like_b-brl"/>
</dbReference>
<comment type="cofactor">
    <cofactor evidence="11">
        <name>[2Fe-2S] cluster</name>
        <dbReference type="ChEBI" id="CHEBI:190135"/>
    </cofactor>
    <text evidence="11">Binds 1 [2Fe-2S] cluster per subunit.</text>
</comment>
<sequence length="257" mass="28492">MKRMIKASIVTHEKIGENCWSMWLKAPGITEGVIPGQFAHIKLKQGEKLLPRPLSICEIDRNQKALRIVYAVVGNGTKDLSLMKMGEEVTLLSPLGNGYDIKATAQKSIIVGGGMGIPPLLELSKRIPGEKEIYLGYASTPFLQKDFEEHSEKLRIATDDGSYGYTGTVLDAMNYYHADGDVVYSCGPRPMLQKISEWAKQKGIPAQISLEERMACGIGACLVCTCKIKKEKEEDWQHQRVCSDGPVFNSKEVVWDA</sequence>
<dbReference type="InterPro" id="IPR012165">
    <property type="entry name" value="Cyt_c3_hydrogenase_gsu"/>
</dbReference>
<comment type="cofactor">
    <cofactor evidence="13">
        <name>[2Fe-2S] cluster</name>
        <dbReference type="ChEBI" id="CHEBI:190135"/>
    </cofactor>
    <text evidence="13">Binds 1 [2Fe-2S] cluster per subunit.</text>
</comment>
<dbReference type="UniPathway" id="UPA00070">
    <property type="reaction ID" value="UER00945"/>
</dbReference>
<dbReference type="AlphaFoldDB" id="A0A1H3R2V1"/>
<evidence type="ECO:0000313" key="15">
    <source>
        <dbReference type="EMBL" id="SDZ19843.1"/>
    </source>
</evidence>
<dbReference type="Gene3D" id="3.40.50.80">
    <property type="entry name" value="Nucleotide-binding domain of ferredoxin-NADP reductase (FNR) module"/>
    <property type="match status" value="1"/>
</dbReference>
<dbReference type="Gene3D" id="2.10.240.10">
    <property type="entry name" value="Dihydroorotate dehydrogenase, electron transfer subunit"/>
    <property type="match status" value="1"/>
</dbReference>
<dbReference type="PROSITE" id="PS51384">
    <property type="entry name" value="FAD_FR"/>
    <property type="match status" value="1"/>
</dbReference>
<feature type="domain" description="FAD-binding FR-type" evidence="14">
    <location>
        <begin position="2"/>
        <end position="101"/>
    </location>
</feature>
<evidence type="ECO:0000259" key="14">
    <source>
        <dbReference type="PROSITE" id="PS51384"/>
    </source>
</evidence>
<comment type="cofactor">
    <cofactor evidence="11 12">
        <name>FAD</name>
        <dbReference type="ChEBI" id="CHEBI:57692"/>
    </cofactor>
    <text evidence="11 12">Binds 1 FAD per subunit.</text>
</comment>
<evidence type="ECO:0000256" key="12">
    <source>
        <dbReference type="PIRSR" id="PIRSR006816-1"/>
    </source>
</evidence>
<dbReference type="InterPro" id="IPR039261">
    <property type="entry name" value="FNR_nucleotide-bd"/>
</dbReference>
<dbReference type="InterPro" id="IPR019480">
    <property type="entry name" value="Dihydroorotate_DH_Fe-S-bd"/>
</dbReference>
<evidence type="ECO:0000256" key="5">
    <source>
        <dbReference type="ARBA" id="ARBA00022723"/>
    </source>
</evidence>
<evidence type="ECO:0000256" key="10">
    <source>
        <dbReference type="ARBA" id="ARBA00023014"/>
    </source>
</evidence>
<evidence type="ECO:0000256" key="9">
    <source>
        <dbReference type="ARBA" id="ARBA00023004"/>
    </source>
</evidence>
<feature type="binding site" evidence="11 13">
    <location>
        <position position="221"/>
    </location>
    <ligand>
        <name>[2Fe-2S] cluster</name>
        <dbReference type="ChEBI" id="CHEBI:190135"/>
    </ligand>
</feature>
<keyword evidence="5 11" id="KW-0479">Metal-binding</keyword>
<evidence type="ECO:0000256" key="3">
    <source>
        <dbReference type="ARBA" id="ARBA00022630"/>
    </source>
</evidence>
<dbReference type="PANTHER" id="PTHR43513:SF3">
    <property type="entry name" value="DIHYDROOROTATE DEHYDROGENASE B (NAD(+)), ELECTRON TRANSFER SUBUNIT-RELATED"/>
    <property type="match status" value="1"/>
</dbReference>
<dbReference type="GO" id="GO:0051537">
    <property type="term" value="F:2 iron, 2 sulfur cluster binding"/>
    <property type="evidence" value="ECO:0007669"/>
    <property type="project" value="UniProtKB-KW"/>
</dbReference>
<dbReference type="SUPFAM" id="SSF52343">
    <property type="entry name" value="Ferredoxin reductase-like, C-terminal NADP-linked domain"/>
    <property type="match status" value="1"/>
</dbReference>
<comment type="pathway">
    <text evidence="11">Pyrimidine metabolism; UMP biosynthesis via de novo pathway; orotate from (S)-dihydroorotate (NAD(+) route): step 1/1.</text>
</comment>
<dbReference type="EMBL" id="FNPV01000011">
    <property type="protein sequence ID" value="SDZ19843.1"/>
    <property type="molecule type" value="Genomic_DNA"/>
</dbReference>
<keyword evidence="16" id="KW-1185">Reference proteome</keyword>
<keyword evidence="7 11" id="KW-0665">Pyrimidine biosynthesis</keyword>
<keyword evidence="8 11" id="KW-0249">Electron transport</keyword>
<evidence type="ECO:0000256" key="13">
    <source>
        <dbReference type="PIRSR" id="PIRSR006816-2"/>
    </source>
</evidence>
<keyword evidence="3 11" id="KW-0285">Flavoprotein</keyword>
<accession>A0A1H3R2V1</accession>
<name>A0A1H3R2V1_9FIRM</name>
<feature type="binding site" evidence="11 13">
    <location>
        <position position="224"/>
    </location>
    <ligand>
        <name>[2Fe-2S] cluster</name>
        <dbReference type="ChEBI" id="CHEBI:190135"/>
    </ligand>
</feature>
<evidence type="ECO:0000313" key="16">
    <source>
        <dbReference type="Proteomes" id="UP000199230"/>
    </source>
</evidence>
<keyword evidence="10 11" id="KW-0411">Iron-sulfur</keyword>
<comment type="caution">
    <text evidence="11">Lacks conserved residue(s) required for the propagation of feature annotation.</text>
</comment>
<dbReference type="SUPFAM" id="SSF63380">
    <property type="entry name" value="Riboflavin synthase domain-like"/>
    <property type="match status" value="1"/>
</dbReference>
<protein>
    <recommendedName>
        <fullName evidence="11">Dihydroorotate dehydrogenase B (NAD(+)), electron transfer subunit</fullName>
    </recommendedName>
    <alternativeName>
        <fullName evidence="11">Dihydroorotate oxidase B, electron transfer subunit</fullName>
    </alternativeName>
</protein>
<dbReference type="InterPro" id="IPR017927">
    <property type="entry name" value="FAD-bd_FR_type"/>
</dbReference>
<evidence type="ECO:0000256" key="4">
    <source>
        <dbReference type="ARBA" id="ARBA00022714"/>
    </source>
</evidence>
<gene>
    <name evidence="11" type="primary">pyrK</name>
    <name evidence="15" type="ORF">SAMN05192546_111100</name>
</gene>
<evidence type="ECO:0000256" key="6">
    <source>
        <dbReference type="ARBA" id="ARBA00022827"/>
    </source>
</evidence>
<reference evidence="15 16" key="1">
    <citation type="submission" date="2016-10" db="EMBL/GenBank/DDBJ databases">
        <authorList>
            <person name="de Groot N.N."/>
        </authorList>
    </citation>
    <scope>NUCLEOTIDE SEQUENCE [LARGE SCALE GENOMIC DNA]</scope>
    <source>
        <strain evidence="15 16">APO</strain>
    </source>
</reference>
<keyword evidence="2 11" id="KW-0813">Transport</keyword>
<feature type="binding site" evidence="11 12">
    <location>
        <begin position="52"/>
        <end position="55"/>
    </location>
    <ligand>
        <name>FAD</name>
        <dbReference type="ChEBI" id="CHEBI:57692"/>
    </ligand>
</feature>
<evidence type="ECO:0000256" key="2">
    <source>
        <dbReference type="ARBA" id="ARBA00022448"/>
    </source>
</evidence>
<keyword evidence="4 11" id="KW-0001">2Fe-2S</keyword>
<dbReference type="CDD" id="cd06218">
    <property type="entry name" value="DHOD_e_trans"/>
    <property type="match status" value="1"/>
</dbReference>
<dbReference type="Gene3D" id="2.40.30.10">
    <property type="entry name" value="Translation factors"/>
    <property type="match status" value="1"/>
</dbReference>
<dbReference type="GO" id="GO:0046872">
    <property type="term" value="F:metal ion binding"/>
    <property type="evidence" value="ECO:0007669"/>
    <property type="project" value="UniProtKB-KW"/>
</dbReference>
<dbReference type="GO" id="GO:0050660">
    <property type="term" value="F:flavin adenine dinucleotide binding"/>
    <property type="evidence" value="ECO:0007669"/>
    <property type="project" value="InterPro"/>
</dbReference>
<dbReference type="InterPro" id="IPR050353">
    <property type="entry name" value="PyrK_electron_transfer"/>
</dbReference>
<dbReference type="RefSeq" id="WP_093315414.1">
    <property type="nucleotide sequence ID" value="NZ_FNPV01000011.1"/>
</dbReference>
<comment type="function">
    <text evidence="11">Responsible for channeling the electrons from the oxidation of dihydroorotate from the FMN redox center in the PyrD type B subunit to the ultimate electron acceptor NAD(+).</text>
</comment>
<dbReference type="PANTHER" id="PTHR43513">
    <property type="entry name" value="DIHYDROOROTATE DEHYDROGENASE B (NAD(+)), ELECTRON TRANSFER SUBUNIT"/>
    <property type="match status" value="1"/>
</dbReference>
<dbReference type="Pfam" id="PF10418">
    <property type="entry name" value="DHODB_Fe-S_bind"/>
    <property type="match status" value="1"/>
</dbReference>
<dbReference type="InterPro" id="IPR023455">
    <property type="entry name" value="Dihydroorotate_DHASE_ETsu"/>
</dbReference>
<dbReference type="STRING" id="159292.SAMN05192546_111100"/>
<feature type="binding site" evidence="11 13">
    <location>
        <position position="216"/>
    </location>
    <ligand>
        <name>[2Fe-2S] cluster</name>
        <dbReference type="ChEBI" id="CHEBI:190135"/>
    </ligand>
</feature>
<dbReference type="OrthoDB" id="9789468at2"/>
<comment type="subunit">
    <text evidence="11">Heterotetramer of 2 PyrK and 2 PyrD type B subunits.</text>
</comment>
<keyword evidence="9 11" id="KW-0408">Iron</keyword>
<evidence type="ECO:0000256" key="1">
    <source>
        <dbReference type="ARBA" id="ARBA00006422"/>
    </source>
</evidence>
<proteinExistence type="inferred from homology"/>
<keyword evidence="6 11" id="KW-0274">FAD</keyword>
<feature type="binding site" evidence="11 12">
    <location>
        <begin position="76"/>
        <end position="77"/>
    </location>
    <ligand>
        <name>FAD</name>
        <dbReference type="ChEBI" id="CHEBI:57692"/>
    </ligand>
</feature>
<feature type="binding site" evidence="11 13">
    <location>
        <position position="242"/>
    </location>
    <ligand>
        <name>[2Fe-2S] cluster</name>
        <dbReference type="ChEBI" id="CHEBI:190135"/>
    </ligand>
</feature>
<organism evidence="15 16">
    <name type="scientific">Tindallia californiensis</name>
    <dbReference type="NCBI Taxonomy" id="159292"/>
    <lineage>
        <taxon>Bacteria</taxon>
        <taxon>Bacillati</taxon>
        <taxon>Bacillota</taxon>
        <taxon>Clostridia</taxon>
        <taxon>Peptostreptococcales</taxon>
        <taxon>Tindalliaceae</taxon>
        <taxon>Tindallia</taxon>
    </lineage>
</organism>
<evidence type="ECO:0000256" key="11">
    <source>
        <dbReference type="HAMAP-Rule" id="MF_01211"/>
    </source>
</evidence>
<dbReference type="HAMAP" id="MF_01211">
    <property type="entry name" value="DHODB_Fe_S_bind"/>
    <property type="match status" value="1"/>
</dbReference>
<dbReference type="InterPro" id="IPR037117">
    <property type="entry name" value="Dihydroorotate_DH_ele_sf"/>
</dbReference>